<keyword evidence="1" id="KW-0472">Membrane</keyword>
<dbReference type="AlphaFoldDB" id="A0A6G0SY41"/>
<feature type="transmembrane region" description="Helical" evidence="1">
    <location>
        <begin position="147"/>
        <end position="165"/>
    </location>
</feature>
<evidence type="ECO:0000313" key="2">
    <source>
        <dbReference type="EMBL" id="KAE9523182.1"/>
    </source>
</evidence>
<accession>A0A6G0SY41</accession>
<organism evidence="2 3">
    <name type="scientific">Aphis glycines</name>
    <name type="common">Soybean aphid</name>
    <dbReference type="NCBI Taxonomy" id="307491"/>
    <lineage>
        <taxon>Eukaryota</taxon>
        <taxon>Metazoa</taxon>
        <taxon>Ecdysozoa</taxon>
        <taxon>Arthropoda</taxon>
        <taxon>Hexapoda</taxon>
        <taxon>Insecta</taxon>
        <taxon>Pterygota</taxon>
        <taxon>Neoptera</taxon>
        <taxon>Paraneoptera</taxon>
        <taxon>Hemiptera</taxon>
        <taxon>Sternorrhyncha</taxon>
        <taxon>Aphidomorpha</taxon>
        <taxon>Aphidoidea</taxon>
        <taxon>Aphididae</taxon>
        <taxon>Aphidini</taxon>
        <taxon>Aphis</taxon>
        <taxon>Aphis</taxon>
    </lineage>
</organism>
<keyword evidence="3" id="KW-1185">Reference proteome</keyword>
<proteinExistence type="predicted"/>
<protein>
    <submittedName>
        <fullName evidence="2">Uncharacterized protein</fullName>
    </submittedName>
</protein>
<feature type="transmembrane region" description="Helical" evidence="1">
    <location>
        <begin position="6"/>
        <end position="23"/>
    </location>
</feature>
<keyword evidence="1" id="KW-0812">Transmembrane</keyword>
<gene>
    <name evidence="2" type="ORF">AGLY_016415</name>
</gene>
<evidence type="ECO:0000256" key="1">
    <source>
        <dbReference type="SAM" id="Phobius"/>
    </source>
</evidence>
<dbReference type="Proteomes" id="UP000475862">
    <property type="component" value="Unassembled WGS sequence"/>
</dbReference>
<feature type="transmembrane region" description="Helical" evidence="1">
    <location>
        <begin position="55"/>
        <end position="88"/>
    </location>
</feature>
<name>A0A6G0SY41_APHGL</name>
<evidence type="ECO:0000313" key="3">
    <source>
        <dbReference type="Proteomes" id="UP000475862"/>
    </source>
</evidence>
<dbReference type="EMBL" id="VYZN01000178">
    <property type="protein sequence ID" value="KAE9523182.1"/>
    <property type="molecule type" value="Genomic_DNA"/>
</dbReference>
<feature type="transmembrane region" description="Helical" evidence="1">
    <location>
        <begin position="100"/>
        <end position="126"/>
    </location>
</feature>
<sequence>MLPFNSLILLVLFVQYNIILLFLKSIKALFLIKKSFPSIIKLDKFFTTWISTSKFLLLILIFILVIPIALIGLLSAPNSCIALGIIVYSLVSNSCLIQHMFAPVSIVIGVNLSLNMAFMCNLQLLAKCPNLLQIWHTRRVMNSISSYLRIFLFNSSSVLFSNIPIHLNISGFRPFIIFLTISPCEICLSIRLHNDSTSLIPLNIFKSIQNIVIECESSAF</sequence>
<comment type="caution">
    <text evidence="2">The sequence shown here is derived from an EMBL/GenBank/DDBJ whole genome shotgun (WGS) entry which is preliminary data.</text>
</comment>
<keyword evidence="1" id="KW-1133">Transmembrane helix</keyword>
<reference evidence="2 3" key="1">
    <citation type="submission" date="2019-08" db="EMBL/GenBank/DDBJ databases">
        <title>The genome of the soybean aphid Biotype 1, its phylome, world population structure and adaptation to the North American continent.</title>
        <authorList>
            <person name="Giordano R."/>
            <person name="Donthu R.K."/>
            <person name="Hernandez A.G."/>
            <person name="Wright C.L."/>
            <person name="Zimin A.V."/>
        </authorList>
    </citation>
    <scope>NUCLEOTIDE SEQUENCE [LARGE SCALE GENOMIC DNA]</scope>
    <source>
        <tissue evidence="2">Whole aphids</tissue>
    </source>
</reference>